<organism evidence="3 4">
    <name type="scientific">Candidatus Avibacteroides avistercoris</name>
    <dbReference type="NCBI Taxonomy" id="2840690"/>
    <lineage>
        <taxon>Bacteria</taxon>
        <taxon>Pseudomonadati</taxon>
        <taxon>Bacteroidota</taxon>
        <taxon>Bacteroidia</taxon>
        <taxon>Bacteroidales</taxon>
        <taxon>Bacteroidaceae</taxon>
        <taxon>Bacteroidaceae incertae sedis</taxon>
        <taxon>Candidatus Avibacteroides</taxon>
    </lineage>
</organism>
<dbReference type="InterPro" id="IPR046258">
    <property type="entry name" value="DUF6291"/>
</dbReference>
<gene>
    <name evidence="3" type="ORF">IAA93_02825</name>
</gene>
<evidence type="ECO:0000313" key="4">
    <source>
        <dbReference type="Proteomes" id="UP000787625"/>
    </source>
</evidence>
<sequence length="378" mass="41734">MKETTPHQQATAGLCQTSMVIGYDTTVEILTRLDFEQAGRLLKALIFYGYLNYGRGNAELCPTRTEYDDAAAKQLREATSAMEVMIPFTILRTFVDANAAKWRETVAARSAAGRKGRAAQLAGKNRRSAGGDTATGHDEHDDGVNDYAGNAAYSSHTVHKDAKQRANAGLYDNDYEYDNDNDNDHDNDCEGEKRFAEANLKESGRGRHTPARDGDGGIMPDGSASTADSTPPTAQACVHDRPSGSDAYGGGRQAEHGGHGASMCYDYSEIMDMQYEQAKLKEEAWGQGFGIESDPHTGYDDFVSWLRENAPYCAKRLRVPGKAEFTHLKATMGSTVLQRLVLTIENRIDIRHRYKDLYATLLNWHRYEARSGTLRHSG</sequence>
<reference evidence="3" key="2">
    <citation type="submission" date="2021-04" db="EMBL/GenBank/DDBJ databases">
        <authorList>
            <person name="Gilroy R."/>
        </authorList>
    </citation>
    <scope>NUCLEOTIDE SEQUENCE</scope>
    <source>
        <strain evidence="3">MalCec1-1739</strain>
    </source>
</reference>
<feature type="compositionally biased region" description="Basic and acidic residues" evidence="1">
    <location>
        <begin position="197"/>
        <end position="215"/>
    </location>
</feature>
<protein>
    <recommendedName>
        <fullName evidence="2">DUF6291 domain-containing protein</fullName>
    </recommendedName>
</protein>
<dbReference type="Pfam" id="PF19808">
    <property type="entry name" value="DUF6291"/>
    <property type="match status" value="1"/>
</dbReference>
<evidence type="ECO:0000313" key="3">
    <source>
        <dbReference type="EMBL" id="HJD52648.1"/>
    </source>
</evidence>
<dbReference type="EMBL" id="DWUP01000058">
    <property type="protein sequence ID" value="HJD52648.1"/>
    <property type="molecule type" value="Genomic_DNA"/>
</dbReference>
<comment type="caution">
    <text evidence="3">The sequence shown here is derived from an EMBL/GenBank/DDBJ whole genome shotgun (WGS) entry which is preliminary data.</text>
</comment>
<feature type="domain" description="DUF6291" evidence="2">
    <location>
        <begin position="23"/>
        <end position="117"/>
    </location>
</feature>
<evidence type="ECO:0000256" key="1">
    <source>
        <dbReference type="SAM" id="MobiDB-lite"/>
    </source>
</evidence>
<reference evidence="3" key="1">
    <citation type="journal article" date="2021" name="PeerJ">
        <title>Extensive microbial diversity within the chicken gut microbiome revealed by metagenomics and culture.</title>
        <authorList>
            <person name="Gilroy R."/>
            <person name="Ravi A."/>
            <person name="Getino M."/>
            <person name="Pursley I."/>
            <person name="Horton D.L."/>
            <person name="Alikhan N.F."/>
            <person name="Baker D."/>
            <person name="Gharbi K."/>
            <person name="Hall N."/>
            <person name="Watson M."/>
            <person name="Adriaenssens E.M."/>
            <person name="Foster-Nyarko E."/>
            <person name="Jarju S."/>
            <person name="Secka A."/>
            <person name="Antonio M."/>
            <person name="Oren A."/>
            <person name="Chaudhuri R.R."/>
            <person name="La Ragione R."/>
            <person name="Hildebrand F."/>
            <person name="Pallen M.J."/>
        </authorList>
    </citation>
    <scope>NUCLEOTIDE SEQUENCE</scope>
    <source>
        <strain evidence="3">MalCec1-1739</strain>
    </source>
</reference>
<name>A0A9D2UHP7_9BACT</name>
<feature type="region of interest" description="Disordered" evidence="1">
    <location>
        <begin position="197"/>
        <end position="256"/>
    </location>
</feature>
<feature type="region of interest" description="Disordered" evidence="1">
    <location>
        <begin position="113"/>
        <end position="149"/>
    </location>
</feature>
<feature type="compositionally biased region" description="Polar residues" evidence="1">
    <location>
        <begin position="223"/>
        <end position="233"/>
    </location>
</feature>
<dbReference type="AlphaFoldDB" id="A0A9D2UHP7"/>
<evidence type="ECO:0000259" key="2">
    <source>
        <dbReference type="Pfam" id="PF19808"/>
    </source>
</evidence>
<accession>A0A9D2UHP7</accession>
<dbReference type="Proteomes" id="UP000787625">
    <property type="component" value="Unassembled WGS sequence"/>
</dbReference>
<proteinExistence type="predicted"/>